<evidence type="ECO:0000313" key="1">
    <source>
        <dbReference type="EMBL" id="TFH82805.1"/>
    </source>
</evidence>
<dbReference type="EMBL" id="SGVY01000010">
    <property type="protein sequence ID" value="TFH82805.1"/>
    <property type="molecule type" value="Genomic_DNA"/>
</dbReference>
<name>A0A4Y8VQS9_9BACT</name>
<comment type="caution">
    <text evidence="1">The sequence shown here is derived from an EMBL/GenBank/DDBJ whole genome shotgun (WGS) entry which is preliminary data.</text>
</comment>
<accession>A0A4Y8VQS9</accession>
<proteinExistence type="predicted"/>
<dbReference type="GeneID" id="302994764"/>
<dbReference type="RefSeq" id="WP_134843086.1">
    <property type="nucleotide sequence ID" value="NZ_SGVY01000010.1"/>
</dbReference>
<dbReference type="OrthoDB" id="1040686at2"/>
<gene>
    <name evidence="1" type="ORF">EXN75_05575</name>
</gene>
<organism evidence="1 2">
    <name type="scientific">Segatella hominis</name>
    <dbReference type="NCBI Taxonomy" id="2518605"/>
    <lineage>
        <taxon>Bacteria</taxon>
        <taxon>Pseudomonadati</taxon>
        <taxon>Bacteroidota</taxon>
        <taxon>Bacteroidia</taxon>
        <taxon>Bacteroidales</taxon>
        <taxon>Prevotellaceae</taxon>
        <taxon>Segatella</taxon>
    </lineage>
</organism>
<keyword evidence="2" id="KW-1185">Reference proteome</keyword>
<sequence length="451" mass="49594">MGLILGSGSGTKPQFPYDMWYGVQHDNTSKDYKLKRVGNLELHKTLPLQNRMKRFVENEDGTVKYYLHPNDSRLTEGGAKAILDGSDGNVMLELPEHYFRLEINGTSWIYAISEYPLPGFTKVERQTISPWFATYDNVKKKPVSASFLTWDGDNVKRDSDGLPVFSANAANCRGGSNNSSWDGTYRSLIGMGRTSVNKNTVRGWCNAVGNGIHHGAGRAYNTIKWFQRIEYASMYNQDAYTAQLTDEGYHQGGLGSGCSCDGNQWNTHNGYNPFIPCGVTLPLGNNTGKVSYTVKNWAGGGTDKVFQVTSYRGFGVPFEYLWMLADDFLVYYGESESTLYVCKDPSKFTSHSDSATTVPEGYEAAVSLPRDDGWGLVEGITSYGLSAVSKVGGSPTTGNTDYFWKNATVGWWGALLGADAANGADAGFGCLYAFHRSSLSSAYFGFRLCRN</sequence>
<evidence type="ECO:0000313" key="2">
    <source>
        <dbReference type="Proteomes" id="UP000297872"/>
    </source>
</evidence>
<dbReference type="AlphaFoldDB" id="A0A4Y8VQS9"/>
<reference evidence="1 2" key="1">
    <citation type="submission" date="2019-02" db="EMBL/GenBank/DDBJ databases">
        <title>Draft Genome Sequence of the Prevotella sp. BCRC 81118, Isolated from Human Feces.</title>
        <authorList>
            <person name="Huang C.-H."/>
        </authorList>
    </citation>
    <scope>NUCLEOTIDE SEQUENCE [LARGE SCALE GENOMIC DNA]</scope>
    <source>
        <strain evidence="1 2">BCRC 81118</strain>
    </source>
</reference>
<protein>
    <submittedName>
        <fullName evidence="1">Uncharacterized protein</fullName>
    </submittedName>
</protein>
<dbReference type="Proteomes" id="UP000297872">
    <property type="component" value="Unassembled WGS sequence"/>
</dbReference>